<feature type="compositionally biased region" description="Basic and acidic residues" evidence="1">
    <location>
        <begin position="200"/>
        <end position="209"/>
    </location>
</feature>
<feature type="region of interest" description="Disordered" evidence="1">
    <location>
        <begin position="183"/>
        <end position="496"/>
    </location>
</feature>
<dbReference type="AlphaFoldDB" id="A0AA39XM43"/>
<feature type="compositionally biased region" description="Polar residues" evidence="1">
    <location>
        <begin position="470"/>
        <end position="483"/>
    </location>
</feature>
<feature type="compositionally biased region" description="Basic residues" evidence="1">
    <location>
        <begin position="446"/>
        <end position="461"/>
    </location>
</feature>
<feature type="compositionally biased region" description="Acidic residues" evidence="1">
    <location>
        <begin position="406"/>
        <end position="420"/>
    </location>
</feature>
<evidence type="ECO:0000256" key="1">
    <source>
        <dbReference type="SAM" id="MobiDB-lite"/>
    </source>
</evidence>
<dbReference type="Proteomes" id="UP001174934">
    <property type="component" value="Unassembled WGS sequence"/>
</dbReference>
<feature type="compositionally biased region" description="Low complexity" evidence="1">
    <location>
        <begin position="361"/>
        <end position="372"/>
    </location>
</feature>
<feature type="compositionally biased region" description="Polar residues" evidence="1">
    <location>
        <begin position="281"/>
        <end position="301"/>
    </location>
</feature>
<evidence type="ECO:0000313" key="3">
    <source>
        <dbReference type="Proteomes" id="UP001174934"/>
    </source>
</evidence>
<comment type="caution">
    <text evidence="2">The sequence shown here is derived from an EMBL/GenBank/DDBJ whole genome shotgun (WGS) entry which is preliminary data.</text>
</comment>
<evidence type="ECO:0000313" key="2">
    <source>
        <dbReference type="EMBL" id="KAK0636573.1"/>
    </source>
</evidence>
<name>A0AA39XM43_9PEZI</name>
<feature type="compositionally biased region" description="Basic residues" evidence="1">
    <location>
        <begin position="225"/>
        <end position="237"/>
    </location>
</feature>
<sequence length="496" mass="56771">MELCLSSECRGSYNNYRRRMVAKRCREFGLEPVKRNWTIKMEDIHYSSYIFEREVTWIEKGETRMAIGLFILDCPKCNWTDLSRTYLPHEKEALAHLRTCGVPTAGLKDDQDVFTTYSTIITPNNKQEAVTRMWAREHNMSLFNFVFGPKDPKFPHDEVALKRRGDEDEDAILPGERLLMAQQRKANERQSPSPVLPECRQTHQEKEENVTISQSAPSTRLNQRVAKKAGPLKRSSQKSRMVIDNESDDDILSPPNRLRQEPRGGASNGRLLRRHLPGPSQMDQQNEENFTTYQTAPSNRLDQGPSENEGPTKRSQKRRRDDDMDDESDFDIPGPSKRPRQESHSQDRAFNARSSRQTLPSSRQTRSQRVTRFTAQNSAATELDQGPENKAVQAARSQKRRRDAAPDSDADSEDHEQDEDYVPRPKPSKRQKVSQDENGEETNRGSRSKKGKSVSRPRKRVSFAEPPVSPTHSNQNRPISPQKSILKGKGSTHDPK</sequence>
<proteinExistence type="predicted"/>
<dbReference type="EMBL" id="JAULSR010000001">
    <property type="protein sequence ID" value="KAK0636573.1"/>
    <property type="molecule type" value="Genomic_DNA"/>
</dbReference>
<accession>A0AA39XM43</accession>
<protein>
    <submittedName>
        <fullName evidence="2">Uncharacterized protein</fullName>
    </submittedName>
</protein>
<keyword evidence="3" id="KW-1185">Reference proteome</keyword>
<feature type="compositionally biased region" description="Polar residues" evidence="1">
    <location>
        <begin position="210"/>
        <end position="222"/>
    </location>
</feature>
<gene>
    <name evidence="2" type="ORF">B0T17DRAFT_519423</name>
</gene>
<reference evidence="2" key="1">
    <citation type="submission" date="2023-06" db="EMBL/GenBank/DDBJ databases">
        <title>Genome-scale phylogeny and comparative genomics of the fungal order Sordariales.</title>
        <authorList>
            <consortium name="Lawrence Berkeley National Laboratory"/>
            <person name="Hensen N."/>
            <person name="Bonometti L."/>
            <person name="Westerberg I."/>
            <person name="Brannstrom I.O."/>
            <person name="Guillou S."/>
            <person name="Cros-Aarteil S."/>
            <person name="Calhoun S."/>
            <person name="Haridas S."/>
            <person name="Kuo A."/>
            <person name="Mondo S."/>
            <person name="Pangilinan J."/>
            <person name="Riley R."/>
            <person name="LaButti K."/>
            <person name="Andreopoulos B."/>
            <person name="Lipzen A."/>
            <person name="Chen C."/>
            <person name="Yanf M."/>
            <person name="Daum C."/>
            <person name="Ng V."/>
            <person name="Clum A."/>
            <person name="Steindorff A."/>
            <person name="Ohm R."/>
            <person name="Martin F."/>
            <person name="Silar P."/>
            <person name="Natvig D."/>
            <person name="Lalanne C."/>
            <person name="Gautier V."/>
            <person name="Ament-velasquez S.L."/>
            <person name="Kruys A."/>
            <person name="Hutchinson M.I."/>
            <person name="Powell A.J."/>
            <person name="Barry K."/>
            <person name="Miller A.N."/>
            <person name="Grigoriev I.V."/>
            <person name="Debuchy R."/>
            <person name="Gladieux P."/>
            <person name="Thoren M.H."/>
            <person name="Johannesson H."/>
        </authorList>
    </citation>
    <scope>NUCLEOTIDE SEQUENCE</scope>
    <source>
        <strain evidence="2">SMH3391-2</strain>
    </source>
</reference>
<organism evidence="2 3">
    <name type="scientific">Bombardia bombarda</name>
    <dbReference type="NCBI Taxonomy" id="252184"/>
    <lineage>
        <taxon>Eukaryota</taxon>
        <taxon>Fungi</taxon>
        <taxon>Dikarya</taxon>
        <taxon>Ascomycota</taxon>
        <taxon>Pezizomycotina</taxon>
        <taxon>Sordariomycetes</taxon>
        <taxon>Sordariomycetidae</taxon>
        <taxon>Sordariales</taxon>
        <taxon>Lasiosphaeriaceae</taxon>
        <taxon>Bombardia</taxon>
    </lineage>
</organism>